<comment type="caution">
    <text evidence="2">The sequence shown here is derived from an EMBL/GenBank/DDBJ whole genome shotgun (WGS) entry which is preliminary data.</text>
</comment>
<dbReference type="Proteomes" id="UP001195483">
    <property type="component" value="Unassembled WGS sequence"/>
</dbReference>
<feature type="region of interest" description="Disordered" evidence="1">
    <location>
        <begin position="28"/>
        <end position="64"/>
    </location>
</feature>
<dbReference type="EMBL" id="JAEAOA010000394">
    <property type="protein sequence ID" value="KAK3576714.1"/>
    <property type="molecule type" value="Genomic_DNA"/>
</dbReference>
<evidence type="ECO:0000313" key="2">
    <source>
        <dbReference type="EMBL" id="KAK3576714.1"/>
    </source>
</evidence>
<reference evidence="2" key="1">
    <citation type="journal article" date="2021" name="Genome Biol. Evol.">
        <title>A High-Quality Reference Genome for a Parasitic Bivalve with Doubly Uniparental Inheritance (Bivalvia: Unionida).</title>
        <authorList>
            <person name="Smith C.H."/>
        </authorList>
    </citation>
    <scope>NUCLEOTIDE SEQUENCE</scope>
    <source>
        <strain evidence="2">CHS0354</strain>
    </source>
</reference>
<sequence>PSRTCQINYLCYHEEYYDTISMVMGTGSSSKTGGISASSSRSGRISGAGSGNGGEKSGTLPTAT</sequence>
<reference evidence="2" key="3">
    <citation type="submission" date="2023-05" db="EMBL/GenBank/DDBJ databases">
        <authorList>
            <person name="Smith C.H."/>
        </authorList>
    </citation>
    <scope>NUCLEOTIDE SEQUENCE</scope>
    <source>
        <strain evidence="2">CHS0354</strain>
        <tissue evidence="2">Mantle</tissue>
    </source>
</reference>
<organism evidence="2 3">
    <name type="scientific">Potamilus streckersoni</name>
    <dbReference type="NCBI Taxonomy" id="2493646"/>
    <lineage>
        <taxon>Eukaryota</taxon>
        <taxon>Metazoa</taxon>
        <taxon>Spiralia</taxon>
        <taxon>Lophotrochozoa</taxon>
        <taxon>Mollusca</taxon>
        <taxon>Bivalvia</taxon>
        <taxon>Autobranchia</taxon>
        <taxon>Heteroconchia</taxon>
        <taxon>Palaeoheterodonta</taxon>
        <taxon>Unionida</taxon>
        <taxon>Unionoidea</taxon>
        <taxon>Unionidae</taxon>
        <taxon>Ambleminae</taxon>
        <taxon>Lampsilini</taxon>
        <taxon>Potamilus</taxon>
    </lineage>
</organism>
<dbReference type="AlphaFoldDB" id="A0AAE0RNJ9"/>
<proteinExistence type="predicted"/>
<evidence type="ECO:0000256" key="1">
    <source>
        <dbReference type="SAM" id="MobiDB-lite"/>
    </source>
</evidence>
<feature type="compositionally biased region" description="Low complexity" evidence="1">
    <location>
        <begin position="28"/>
        <end position="45"/>
    </location>
</feature>
<feature type="compositionally biased region" description="Gly residues" evidence="1">
    <location>
        <begin position="46"/>
        <end position="56"/>
    </location>
</feature>
<feature type="non-terminal residue" evidence="2">
    <location>
        <position position="1"/>
    </location>
</feature>
<accession>A0AAE0RNJ9</accession>
<gene>
    <name evidence="2" type="ORF">CHS0354_005548</name>
</gene>
<evidence type="ECO:0000313" key="3">
    <source>
        <dbReference type="Proteomes" id="UP001195483"/>
    </source>
</evidence>
<keyword evidence="3" id="KW-1185">Reference proteome</keyword>
<protein>
    <submittedName>
        <fullName evidence="2">Uncharacterized protein</fullName>
    </submittedName>
</protein>
<name>A0AAE0RNJ9_9BIVA</name>
<feature type="non-terminal residue" evidence="2">
    <location>
        <position position="64"/>
    </location>
</feature>
<reference evidence="2" key="2">
    <citation type="journal article" date="2021" name="Genome Biol. Evol.">
        <title>Developing a high-quality reference genome for a parasitic bivalve with doubly uniparental inheritance (Bivalvia: Unionida).</title>
        <authorList>
            <person name="Smith C.H."/>
        </authorList>
    </citation>
    <scope>NUCLEOTIDE SEQUENCE</scope>
    <source>
        <strain evidence="2">CHS0354</strain>
        <tissue evidence="2">Mantle</tissue>
    </source>
</reference>